<evidence type="ECO:0000313" key="3">
    <source>
        <dbReference type="Proteomes" id="UP001157418"/>
    </source>
</evidence>
<reference evidence="2 3" key="1">
    <citation type="submission" date="2022-01" db="EMBL/GenBank/DDBJ databases">
        <authorList>
            <person name="Xiong W."/>
            <person name="Schranz E."/>
        </authorList>
    </citation>
    <scope>NUCLEOTIDE SEQUENCE [LARGE SCALE GENOMIC DNA]</scope>
</reference>
<proteinExistence type="predicted"/>
<organism evidence="2 3">
    <name type="scientific">Lactuca virosa</name>
    <dbReference type="NCBI Taxonomy" id="75947"/>
    <lineage>
        <taxon>Eukaryota</taxon>
        <taxon>Viridiplantae</taxon>
        <taxon>Streptophyta</taxon>
        <taxon>Embryophyta</taxon>
        <taxon>Tracheophyta</taxon>
        <taxon>Spermatophyta</taxon>
        <taxon>Magnoliopsida</taxon>
        <taxon>eudicotyledons</taxon>
        <taxon>Gunneridae</taxon>
        <taxon>Pentapetalae</taxon>
        <taxon>asterids</taxon>
        <taxon>campanulids</taxon>
        <taxon>Asterales</taxon>
        <taxon>Asteraceae</taxon>
        <taxon>Cichorioideae</taxon>
        <taxon>Cichorieae</taxon>
        <taxon>Lactucinae</taxon>
        <taxon>Lactuca</taxon>
    </lineage>
</organism>
<protein>
    <submittedName>
        <fullName evidence="2">Uncharacterized protein</fullName>
    </submittedName>
</protein>
<feature type="region of interest" description="Disordered" evidence="1">
    <location>
        <begin position="1"/>
        <end position="25"/>
    </location>
</feature>
<keyword evidence="3" id="KW-1185">Reference proteome</keyword>
<evidence type="ECO:0000256" key="1">
    <source>
        <dbReference type="SAM" id="MobiDB-lite"/>
    </source>
</evidence>
<name>A0AAU9PJJ7_9ASTR</name>
<dbReference type="EMBL" id="CAKMRJ010005634">
    <property type="protein sequence ID" value="CAH1450183.1"/>
    <property type="molecule type" value="Genomic_DNA"/>
</dbReference>
<accession>A0AAU9PJJ7</accession>
<sequence>MGKDNLDMEEGDATQNQEQDWPTLTSSVTLELGPTIDETFMTFNAKKKIPKNLETIDIYHTNMDDGVTHKNMIQLEIGDNNNDNETMEKVS</sequence>
<feature type="compositionally biased region" description="Polar residues" evidence="1">
    <location>
        <begin position="13"/>
        <end position="25"/>
    </location>
</feature>
<evidence type="ECO:0000313" key="2">
    <source>
        <dbReference type="EMBL" id="CAH1450183.1"/>
    </source>
</evidence>
<gene>
    <name evidence="2" type="ORF">LVIROSA_LOCUS35619</name>
</gene>
<dbReference type="AlphaFoldDB" id="A0AAU9PJJ7"/>
<comment type="caution">
    <text evidence="2">The sequence shown here is derived from an EMBL/GenBank/DDBJ whole genome shotgun (WGS) entry which is preliminary data.</text>
</comment>
<dbReference type="Proteomes" id="UP001157418">
    <property type="component" value="Unassembled WGS sequence"/>
</dbReference>